<accession>A0A3G2JB63</accession>
<dbReference type="Gene3D" id="1.20.1530.20">
    <property type="match status" value="1"/>
</dbReference>
<dbReference type="GO" id="GO:0016020">
    <property type="term" value="C:membrane"/>
    <property type="evidence" value="ECO:0007669"/>
    <property type="project" value="UniProtKB-SubCell"/>
</dbReference>
<feature type="compositionally biased region" description="Basic residues" evidence="7">
    <location>
        <begin position="347"/>
        <end position="362"/>
    </location>
</feature>
<dbReference type="InterPro" id="IPR038770">
    <property type="entry name" value="Na+/solute_symporter_sf"/>
</dbReference>
<reference evidence="10 11" key="1">
    <citation type="submission" date="2018-10" db="EMBL/GenBank/DDBJ databases">
        <title>The genome of Streptomyces dangxiongensis Z022.</title>
        <authorList>
            <person name="Zhang B."/>
        </authorList>
    </citation>
    <scope>NUCLEOTIDE SEQUENCE [LARGE SCALE GENOMIC DNA]</scope>
    <source>
        <strain evidence="10 11">Z022</strain>
    </source>
</reference>
<protein>
    <recommendedName>
        <fullName evidence="9">Cation/H+ exchanger transmembrane domain-containing protein</fullName>
    </recommendedName>
</protein>
<dbReference type="KEGG" id="sdd:D9753_06630"/>
<dbReference type="Pfam" id="PF00999">
    <property type="entry name" value="Na_H_Exchanger"/>
    <property type="match status" value="1"/>
</dbReference>
<evidence type="ECO:0000256" key="6">
    <source>
        <dbReference type="ARBA" id="ARBA00023136"/>
    </source>
</evidence>
<feature type="transmembrane region" description="Helical" evidence="8">
    <location>
        <begin position="102"/>
        <end position="119"/>
    </location>
</feature>
<proteinExistence type="predicted"/>
<evidence type="ECO:0000256" key="1">
    <source>
        <dbReference type="ARBA" id="ARBA00004141"/>
    </source>
</evidence>
<keyword evidence="5" id="KW-0406">Ion transport</keyword>
<dbReference type="AlphaFoldDB" id="A0A3G2JB63"/>
<dbReference type="PANTHER" id="PTHR32468:SF0">
    <property type="entry name" value="K(+)_H(+) ANTIPORTER 1"/>
    <property type="match status" value="1"/>
</dbReference>
<feature type="transmembrane region" description="Helical" evidence="8">
    <location>
        <begin position="193"/>
        <end position="212"/>
    </location>
</feature>
<feature type="region of interest" description="Disordered" evidence="7">
    <location>
        <begin position="339"/>
        <end position="426"/>
    </location>
</feature>
<keyword evidence="4 8" id="KW-1133">Transmembrane helix</keyword>
<gene>
    <name evidence="10" type="ORF">D9753_06630</name>
</gene>
<evidence type="ECO:0000313" key="10">
    <source>
        <dbReference type="EMBL" id="AYN38645.1"/>
    </source>
</evidence>
<evidence type="ECO:0000256" key="2">
    <source>
        <dbReference type="ARBA" id="ARBA00022448"/>
    </source>
</evidence>
<keyword evidence="2" id="KW-0813">Transport</keyword>
<evidence type="ECO:0000256" key="5">
    <source>
        <dbReference type="ARBA" id="ARBA00023065"/>
    </source>
</evidence>
<keyword evidence="6 8" id="KW-0472">Membrane</keyword>
<dbReference type="InterPro" id="IPR050794">
    <property type="entry name" value="CPA2_transporter"/>
</dbReference>
<evidence type="ECO:0000256" key="7">
    <source>
        <dbReference type="SAM" id="MobiDB-lite"/>
    </source>
</evidence>
<evidence type="ECO:0000256" key="3">
    <source>
        <dbReference type="ARBA" id="ARBA00022692"/>
    </source>
</evidence>
<dbReference type="Proteomes" id="UP000268329">
    <property type="component" value="Chromosome"/>
</dbReference>
<feature type="transmembrane region" description="Helical" evidence="8">
    <location>
        <begin position="131"/>
        <end position="150"/>
    </location>
</feature>
<dbReference type="GO" id="GO:0015297">
    <property type="term" value="F:antiporter activity"/>
    <property type="evidence" value="ECO:0007669"/>
    <property type="project" value="InterPro"/>
</dbReference>
<evidence type="ECO:0000259" key="9">
    <source>
        <dbReference type="Pfam" id="PF00999"/>
    </source>
</evidence>
<dbReference type="PANTHER" id="PTHR32468">
    <property type="entry name" value="CATION/H + ANTIPORTER"/>
    <property type="match status" value="1"/>
</dbReference>
<organism evidence="10 11">
    <name type="scientific">Streptomyces dangxiongensis</name>
    <dbReference type="NCBI Taxonomy" id="1442032"/>
    <lineage>
        <taxon>Bacteria</taxon>
        <taxon>Bacillati</taxon>
        <taxon>Actinomycetota</taxon>
        <taxon>Actinomycetes</taxon>
        <taxon>Kitasatosporales</taxon>
        <taxon>Streptomycetaceae</taxon>
        <taxon>Streptomyces</taxon>
    </lineage>
</organism>
<evidence type="ECO:0000313" key="11">
    <source>
        <dbReference type="Proteomes" id="UP000268329"/>
    </source>
</evidence>
<evidence type="ECO:0000256" key="8">
    <source>
        <dbReference type="SAM" id="Phobius"/>
    </source>
</evidence>
<name>A0A3G2JB63_9ACTN</name>
<comment type="subcellular location">
    <subcellularLocation>
        <location evidence="1">Membrane</location>
        <topology evidence="1">Multi-pass membrane protein</topology>
    </subcellularLocation>
</comment>
<feature type="domain" description="Cation/H+ exchanger transmembrane" evidence="9">
    <location>
        <begin position="18"/>
        <end position="263"/>
    </location>
</feature>
<dbReference type="EMBL" id="CP033073">
    <property type="protein sequence ID" value="AYN38645.1"/>
    <property type="molecule type" value="Genomic_DNA"/>
</dbReference>
<sequence length="426" mass="44307">MTSRQSVTLLLVPAMVLVVARTLGRLPARWDQPAVIGEILTGILPGPSLLLDAVHRALFPAGIRLILSALGNLGIALFLFLIDRELARHPPRRRTGAVPATTPGSIAVPFGLACLLAVTMDAPSGGRTVGYALFLGTAMSVTALPVPARIVRDRDLLGTPVAGISPASAAAGDPLAWSMPAVTTMTASGRTRWRLLLVIPLLGLLFGAGRPLPARWVRWRERHGRTREPFVVAPAGLPACGAATEWLGPHLPFGAFVLGPIMPSGPGGLCEPAGRQPGSGDRVPAAAGVLRGGWCAGGPLPARGVRAGRVRRDHAGRGGREVPRCDGWRAVGRVRPAAVRGAGHPAQHQRAHRTDHSHHRAATRPAGPAVVLTDGAHGGAHHRDGRPTAARSVPPRLVAQDRDRAGEPLPGRSPVTTGPAAGSVRA</sequence>
<dbReference type="GO" id="GO:1902600">
    <property type="term" value="P:proton transmembrane transport"/>
    <property type="evidence" value="ECO:0007669"/>
    <property type="project" value="InterPro"/>
</dbReference>
<dbReference type="InterPro" id="IPR006153">
    <property type="entry name" value="Cation/H_exchanger_TM"/>
</dbReference>
<feature type="transmembrane region" description="Helical" evidence="8">
    <location>
        <begin position="63"/>
        <end position="82"/>
    </location>
</feature>
<evidence type="ECO:0000256" key="4">
    <source>
        <dbReference type="ARBA" id="ARBA00022989"/>
    </source>
</evidence>
<keyword evidence="11" id="KW-1185">Reference proteome</keyword>
<keyword evidence="3 8" id="KW-0812">Transmembrane</keyword>
<dbReference type="OrthoDB" id="9793589at2"/>